<evidence type="ECO:0000313" key="3">
    <source>
        <dbReference type="EMBL" id="KDR65586.1"/>
    </source>
</evidence>
<evidence type="ECO:0000256" key="2">
    <source>
        <dbReference type="SAM" id="Phobius"/>
    </source>
</evidence>
<feature type="region of interest" description="Disordered" evidence="1">
    <location>
        <begin position="619"/>
        <end position="642"/>
    </location>
</feature>
<feature type="transmembrane region" description="Helical" evidence="2">
    <location>
        <begin position="12"/>
        <end position="31"/>
    </location>
</feature>
<feature type="compositionally biased region" description="Polar residues" evidence="1">
    <location>
        <begin position="241"/>
        <end position="255"/>
    </location>
</feature>
<keyword evidence="2" id="KW-0472">Membrane</keyword>
<evidence type="ECO:0000313" key="4">
    <source>
        <dbReference type="Proteomes" id="UP000027222"/>
    </source>
</evidence>
<keyword evidence="2" id="KW-0812">Transmembrane</keyword>
<feature type="region of interest" description="Disordered" evidence="1">
    <location>
        <begin position="318"/>
        <end position="353"/>
    </location>
</feature>
<feature type="compositionally biased region" description="Polar residues" evidence="1">
    <location>
        <begin position="443"/>
        <end position="457"/>
    </location>
</feature>
<dbReference type="AlphaFoldDB" id="A0A067S467"/>
<gene>
    <name evidence="3" type="ORF">GALMADRAFT_148586</name>
</gene>
<feature type="region of interest" description="Disordered" evidence="1">
    <location>
        <begin position="412"/>
        <end position="473"/>
    </location>
</feature>
<feature type="region of interest" description="Disordered" evidence="1">
    <location>
        <begin position="197"/>
        <end position="255"/>
    </location>
</feature>
<dbReference type="EMBL" id="KL142440">
    <property type="protein sequence ID" value="KDR65586.1"/>
    <property type="molecule type" value="Genomic_DNA"/>
</dbReference>
<dbReference type="HOGENOM" id="CLU_426435_0_0_1"/>
<accession>A0A067S467</accession>
<feature type="compositionally biased region" description="Polar residues" evidence="1">
    <location>
        <begin position="206"/>
        <end position="233"/>
    </location>
</feature>
<keyword evidence="2" id="KW-1133">Transmembrane helix</keyword>
<name>A0A067S467_GALM3</name>
<proteinExistence type="predicted"/>
<reference evidence="4" key="1">
    <citation type="journal article" date="2014" name="Proc. Natl. Acad. Sci. U.S.A.">
        <title>Extensive sampling of basidiomycete genomes demonstrates inadequacy of the white-rot/brown-rot paradigm for wood decay fungi.</title>
        <authorList>
            <person name="Riley R."/>
            <person name="Salamov A.A."/>
            <person name="Brown D.W."/>
            <person name="Nagy L.G."/>
            <person name="Floudas D."/>
            <person name="Held B.W."/>
            <person name="Levasseur A."/>
            <person name="Lombard V."/>
            <person name="Morin E."/>
            <person name="Otillar R."/>
            <person name="Lindquist E.A."/>
            <person name="Sun H."/>
            <person name="LaButti K.M."/>
            <person name="Schmutz J."/>
            <person name="Jabbour D."/>
            <person name="Luo H."/>
            <person name="Baker S.E."/>
            <person name="Pisabarro A.G."/>
            <person name="Walton J.D."/>
            <person name="Blanchette R.A."/>
            <person name="Henrissat B."/>
            <person name="Martin F."/>
            <person name="Cullen D."/>
            <person name="Hibbett D.S."/>
            <person name="Grigoriev I.V."/>
        </authorList>
    </citation>
    <scope>NUCLEOTIDE SEQUENCE [LARGE SCALE GENOMIC DNA]</scope>
    <source>
        <strain evidence="4">CBS 339.88</strain>
    </source>
</reference>
<organism evidence="3 4">
    <name type="scientific">Galerina marginata (strain CBS 339.88)</name>
    <dbReference type="NCBI Taxonomy" id="685588"/>
    <lineage>
        <taxon>Eukaryota</taxon>
        <taxon>Fungi</taxon>
        <taxon>Dikarya</taxon>
        <taxon>Basidiomycota</taxon>
        <taxon>Agaricomycotina</taxon>
        <taxon>Agaricomycetes</taxon>
        <taxon>Agaricomycetidae</taxon>
        <taxon>Agaricales</taxon>
        <taxon>Agaricineae</taxon>
        <taxon>Strophariaceae</taxon>
        <taxon>Galerina</taxon>
    </lineage>
</organism>
<evidence type="ECO:0000256" key="1">
    <source>
        <dbReference type="SAM" id="MobiDB-lite"/>
    </source>
</evidence>
<sequence length="642" mass="71059">MFLPSISTTYTLAFICVVSVFLYNYCGYFFLHGAGQSLVCSLMRRIPCLSSYSVNNSDKLRAIASEGGLAPTGLGTSIEENDDYHSFGDRDIGPKKIVMDNTHPPPQGLLISIPHPTRKSKPGKRKRLKRLLRIVLEKSLFEEEVKAIAELIGVASTVDDVSASVLALGRLKFPTKMVVQLISDILGLQPNRHLAARSVSHHKPWPTSTNRSTQRMTQVRRSESHSASGSGTEATEGKYTHPSSQDSSLSPATQLQQQATYITAGSTGLQYNQNSRANPSTVEAEQSSVAGIDQTAIQHPFIHAGNNDRASPEIRASFESKQNPLSSRSRLGSASGTKVEIDLSPGTQPVVSELDNTNISQGQDEDNHQYEQNAELTTGPISNTSESELTYIYHDDSDQALSYVSEITNKGQDTDLDWQPKATARDVDVGRKASENKGKSKDPSNVSQKNDTESLMSPGSHRQKYSYQTRGLTSRLTHAVRDDRAVDSQNRYPPNVTAIKSKLTPLSYWWDKRALTGDHKDHSMTWTTSSATFKIQGPEIRAEIGHIHVHHDTSADRVQVWMFEKDSWSDISQKYPYGSMDESLVVHHPIFAELLLSKRGKFNAPTFIRNLVVKDRQSRVRNPLDPQTSGLRQSQRGGEKTA</sequence>
<dbReference type="Proteomes" id="UP000027222">
    <property type="component" value="Unassembled WGS sequence"/>
</dbReference>
<keyword evidence="4" id="KW-1185">Reference proteome</keyword>
<feature type="compositionally biased region" description="Low complexity" evidence="1">
    <location>
        <begin position="325"/>
        <end position="336"/>
    </location>
</feature>
<protein>
    <submittedName>
        <fullName evidence="3">Uncharacterized protein</fullName>
    </submittedName>
</protein>
<feature type="compositionally biased region" description="Basic and acidic residues" evidence="1">
    <location>
        <begin position="423"/>
        <end position="442"/>
    </location>
</feature>
<feature type="compositionally biased region" description="Polar residues" evidence="1">
    <location>
        <begin position="625"/>
        <end position="636"/>
    </location>
</feature>